<evidence type="ECO:0000256" key="2">
    <source>
        <dbReference type="SAM" id="SignalP"/>
    </source>
</evidence>
<feature type="chain" id="PRO_5046783344" description="DUF732 domain-containing protein" evidence="2">
    <location>
        <begin position="21"/>
        <end position="96"/>
    </location>
</feature>
<keyword evidence="2" id="KW-0732">Signal</keyword>
<evidence type="ECO:0000313" key="3">
    <source>
        <dbReference type="EMBL" id="MBU3063486.1"/>
    </source>
</evidence>
<protein>
    <recommendedName>
        <fullName evidence="5">DUF732 domain-containing protein</fullName>
    </recommendedName>
</protein>
<proteinExistence type="predicted"/>
<dbReference type="Proteomes" id="UP000733379">
    <property type="component" value="Unassembled WGS sequence"/>
</dbReference>
<evidence type="ECO:0000313" key="4">
    <source>
        <dbReference type="Proteomes" id="UP000733379"/>
    </source>
</evidence>
<comment type="caution">
    <text evidence="3">The sequence shown here is derived from an EMBL/GenBank/DDBJ whole genome shotgun (WGS) entry which is preliminary data.</text>
</comment>
<reference evidence="3 4" key="1">
    <citation type="submission" date="2021-06" db="EMBL/GenBank/DDBJ databases">
        <title>Actinomycetes sequencing.</title>
        <authorList>
            <person name="Shan Q."/>
        </authorList>
    </citation>
    <scope>NUCLEOTIDE SEQUENCE [LARGE SCALE GENOMIC DNA]</scope>
    <source>
        <strain evidence="3 4">NEAU-G5</strain>
    </source>
</reference>
<gene>
    <name evidence="3" type="ORF">KO481_18355</name>
</gene>
<accession>A0ABS6AZK1</accession>
<evidence type="ECO:0008006" key="5">
    <source>
        <dbReference type="Google" id="ProtNLM"/>
    </source>
</evidence>
<sequence length="96" mass="9665">MIVVASSGALLLLGTATATAGPDNPDFPLGNHAENPSPEEKSEPGRKAEELGGGLATRIIDMGSDMGADLATRSINMGAELVKCGLNLLAGTAQCD</sequence>
<feature type="region of interest" description="Disordered" evidence="1">
    <location>
        <begin position="20"/>
        <end position="52"/>
    </location>
</feature>
<feature type="compositionally biased region" description="Basic and acidic residues" evidence="1">
    <location>
        <begin position="38"/>
        <end position="50"/>
    </location>
</feature>
<evidence type="ECO:0000256" key="1">
    <source>
        <dbReference type="SAM" id="MobiDB-lite"/>
    </source>
</evidence>
<organism evidence="3 4">
    <name type="scientific">Nocardia albiluteola</name>
    <dbReference type="NCBI Taxonomy" id="2842303"/>
    <lineage>
        <taxon>Bacteria</taxon>
        <taxon>Bacillati</taxon>
        <taxon>Actinomycetota</taxon>
        <taxon>Actinomycetes</taxon>
        <taxon>Mycobacteriales</taxon>
        <taxon>Nocardiaceae</taxon>
        <taxon>Nocardia</taxon>
    </lineage>
</organism>
<keyword evidence="4" id="KW-1185">Reference proteome</keyword>
<feature type="signal peptide" evidence="2">
    <location>
        <begin position="1"/>
        <end position="20"/>
    </location>
</feature>
<dbReference type="RefSeq" id="WP_215918355.1">
    <property type="nucleotide sequence ID" value="NZ_JAHKNI010000005.1"/>
</dbReference>
<name>A0ABS6AZK1_9NOCA</name>
<dbReference type="EMBL" id="JAHKNI010000005">
    <property type="protein sequence ID" value="MBU3063486.1"/>
    <property type="molecule type" value="Genomic_DNA"/>
</dbReference>